<feature type="transmembrane region" description="Helical" evidence="3">
    <location>
        <begin position="20"/>
        <end position="42"/>
    </location>
</feature>
<evidence type="ECO:0000256" key="2">
    <source>
        <dbReference type="ARBA" id="ARBA00034247"/>
    </source>
</evidence>
<keyword evidence="3" id="KW-0472">Membrane</keyword>
<sequence>MSGGPMVLYRLLQRPFPRSFVAKAFAVVGAGFVLPFLGILAYGLQAGAAADRTLIAVVLASGTAGLVLAFLGIRALLEPVFAVTGALDLWGRSGQLQILPEDFGDEVGVLMVRTNRLMARAQRSLDQSRREQDTDPLTGALNRRGAERLLRDAPPGWLMLIDLDRFHKVNERAGQAEGDRILREVVQVCSDALRQDDVLARIAGEEFLVFLPGATREVAARVAERLRREIAEKVTTRGVSLTASVGLAAHPGGEAIEGALEIAGAELARAKDEGSNCVRGADPARAA</sequence>
<accession>A0A3N2R566</accession>
<comment type="caution">
    <text evidence="5">The sequence shown here is derived from an EMBL/GenBank/DDBJ whole genome shotgun (WGS) entry which is preliminary data.</text>
</comment>
<organism evidence="5 6">
    <name type="scientific">Histidinibacterium lentulum</name>
    <dbReference type="NCBI Taxonomy" id="2480588"/>
    <lineage>
        <taxon>Bacteria</taxon>
        <taxon>Pseudomonadati</taxon>
        <taxon>Pseudomonadota</taxon>
        <taxon>Alphaproteobacteria</taxon>
        <taxon>Rhodobacterales</taxon>
        <taxon>Paracoccaceae</taxon>
        <taxon>Histidinibacterium</taxon>
    </lineage>
</organism>
<feature type="domain" description="GGDEF" evidence="4">
    <location>
        <begin position="154"/>
        <end position="283"/>
    </location>
</feature>
<proteinExistence type="predicted"/>
<dbReference type="CDD" id="cd01949">
    <property type="entry name" value="GGDEF"/>
    <property type="match status" value="1"/>
</dbReference>
<dbReference type="SMART" id="SM00267">
    <property type="entry name" value="GGDEF"/>
    <property type="match status" value="1"/>
</dbReference>
<dbReference type="AlphaFoldDB" id="A0A3N2R566"/>
<dbReference type="SUPFAM" id="SSF55073">
    <property type="entry name" value="Nucleotide cyclase"/>
    <property type="match status" value="1"/>
</dbReference>
<evidence type="ECO:0000259" key="4">
    <source>
        <dbReference type="PROSITE" id="PS50887"/>
    </source>
</evidence>
<keyword evidence="3" id="KW-1133">Transmembrane helix</keyword>
<dbReference type="PANTHER" id="PTHR45138">
    <property type="entry name" value="REGULATORY COMPONENTS OF SENSORY TRANSDUCTION SYSTEM"/>
    <property type="match status" value="1"/>
</dbReference>
<reference evidence="5 6" key="1">
    <citation type="submission" date="2018-10" db="EMBL/GenBank/DDBJ databases">
        <title>Histidinibacterium lentulum gen. nov., sp. nov., a marine bacterium from the culture broth of Picochlorum sp. 122.</title>
        <authorList>
            <person name="Wang G."/>
        </authorList>
    </citation>
    <scope>NUCLEOTIDE SEQUENCE [LARGE SCALE GENOMIC DNA]</scope>
    <source>
        <strain evidence="5 6">B17</strain>
    </source>
</reference>
<protein>
    <recommendedName>
        <fullName evidence="1">diguanylate cyclase</fullName>
        <ecNumber evidence="1">2.7.7.65</ecNumber>
    </recommendedName>
</protein>
<dbReference type="Gene3D" id="3.30.70.270">
    <property type="match status" value="1"/>
</dbReference>
<comment type="catalytic activity">
    <reaction evidence="2">
        <text>2 GTP = 3',3'-c-di-GMP + 2 diphosphate</text>
        <dbReference type="Rhea" id="RHEA:24898"/>
        <dbReference type="ChEBI" id="CHEBI:33019"/>
        <dbReference type="ChEBI" id="CHEBI:37565"/>
        <dbReference type="ChEBI" id="CHEBI:58805"/>
        <dbReference type="EC" id="2.7.7.65"/>
    </reaction>
</comment>
<dbReference type="PANTHER" id="PTHR45138:SF9">
    <property type="entry name" value="DIGUANYLATE CYCLASE DGCM-RELATED"/>
    <property type="match status" value="1"/>
</dbReference>
<dbReference type="InterPro" id="IPR050469">
    <property type="entry name" value="Diguanylate_Cyclase"/>
</dbReference>
<dbReference type="NCBIfam" id="TIGR00254">
    <property type="entry name" value="GGDEF"/>
    <property type="match status" value="1"/>
</dbReference>
<dbReference type="InterPro" id="IPR029787">
    <property type="entry name" value="Nucleotide_cyclase"/>
</dbReference>
<name>A0A3N2R566_9RHOB</name>
<dbReference type="Proteomes" id="UP000268016">
    <property type="component" value="Unassembled WGS sequence"/>
</dbReference>
<evidence type="ECO:0000313" key="6">
    <source>
        <dbReference type="Proteomes" id="UP000268016"/>
    </source>
</evidence>
<evidence type="ECO:0000256" key="1">
    <source>
        <dbReference type="ARBA" id="ARBA00012528"/>
    </source>
</evidence>
<dbReference type="EC" id="2.7.7.65" evidence="1"/>
<dbReference type="GO" id="GO:0052621">
    <property type="term" value="F:diguanylate cyclase activity"/>
    <property type="evidence" value="ECO:0007669"/>
    <property type="project" value="UniProtKB-EC"/>
</dbReference>
<feature type="transmembrane region" description="Helical" evidence="3">
    <location>
        <begin position="54"/>
        <end position="77"/>
    </location>
</feature>
<keyword evidence="3" id="KW-0812">Transmembrane</keyword>
<evidence type="ECO:0000313" key="5">
    <source>
        <dbReference type="EMBL" id="ROU02511.1"/>
    </source>
</evidence>
<dbReference type="OrthoDB" id="9812260at2"/>
<dbReference type="Pfam" id="PF00990">
    <property type="entry name" value="GGDEF"/>
    <property type="match status" value="1"/>
</dbReference>
<dbReference type="EMBL" id="RDRB01000004">
    <property type="protein sequence ID" value="ROU02511.1"/>
    <property type="molecule type" value="Genomic_DNA"/>
</dbReference>
<keyword evidence="6" id="KW-1185">Reference proteome</keyword>
<gene>
    <name evidence="5" type="ORF">EAT49_09235</name>
</gene>
<dbReference type="InterPro" id="IPR043128">
    <property type="entry name" value="Rev_trsase/Diguanyl_cyclase"/>
</dbReference>
<evidence type="ECO:0000256" key="3">
    <source>
        <dbReference type="SAM" id="Phobius"/>
    </source>
</evidence>
<dbReference type="PROSITE" id="PS50887">
    <property type="entry name" value="GGDEF"/>
    <property type="match status" value="1"/>
</dbReference>
<dbReference type="InterPro" id="IPR000160">
    <property type="entry name" value="GGDEF_dom"/>
</dbReference>